<evidence type="ECO:0000259" key="1">
    <source>
        <dbReference type="SMART" id="SM00507"/>
    </source>
</evidence>
<keyword evidence="2" id="KW-0540">Nuclease</keyword>
<sequence length="106" mass="12737">MNFEQHDSLFIPADQEQVDRERKKAKELKRSQWWKNQLGHGTCHYCKRRFHPKDLTMDHVNPLVRGGRTSRSNCVPSCSECNEHKKNWPAETFRAWLEENYNTTYE</sequence>
<dbReference type="InterPro" id="IPR002711">
    <property type="entry name" value="HNH"/>
</dbReference>
<dbReference type="SMART" id="SM00507">
    <property type="entry name" value="HNHc"/>
    <property type="match status" value="1"/>
</dbReference>
<dbReference type="AlphaFoldDB" id="A0A1S7LF09"/>
<dbReference type="InterPro" id="IPR052892">
    <property type="entry name" value="NA-targeting_endonuclease"/>
</dbReference>
<accession>A0A1S7LF09</accession>
<feature type="domain" description="HNH nuclease" evidence="1">
    <location>
        <begin position="33"/>
        <end position="83"/>
    </location>
</feature>
<dbReference type="Pfam" id="PF01844">
    <property type="entry name" value="HNH"/>
    <property type="match status" value="1"/>
</dbReference>
<dbReference type="PANTHER" id="PTHR33877:SF1">
    <property type="entry name" value="TYPE IV METHYL-DIRECTED RESTRICTION ENZYME ECOKMCRA"/>
    <property type="match status" value="1"/>
</dbReference>
<dbReference type="EMBL" id="LO017727">
    <property type="protein sequence ID" value="CRH04694.1"/>
    <property type="molecule type" value="Genomic_DNA"/>
</dbReference>
<evidence type="ECO:0000313" key="2">
    <source>
        <dbReference type="EMBL" id="CRH04694.1"/>
    </source>
</evidence>
<proteinExistence type="predicted"/>
<dbReference type="GO" id="GO:0008270">
    <property type="term" value="F:zinc ion binding"/>
    <property type="evidence" value="ECO:0007669"/>
    <property type="project" value="InterPro"/>
</dbReference>
<dbReference type="Gene3D" id="1.10.30.50">
    <property type="match status" value="1"/>
</dbReference>
<keyword evidence="2" id="KW-0378">Hydrolase</keyword>
<dbReference type="GO" id="GO:0003676">
    <property type="term" value="F:nucleic acid binding"/>
    <property type="evidence" value="ECO:0007669"/>
    <property type="project" value="InterPro"/>
</dbReference>
<protein>
    <submittedName>
        <fullName evidence="2">Putative HNH endonuclease family protein</fullName>
    </submittedName>
</protein>
<reference evidence="2" key="1">
    <citation type="submission" date="2015-04" db="EMBL/GenBank/DDBJ databases">
        <authorList>
            <person name="Syromyatnikov M.Y."/>
            <person name="Popov V.N."/>
        </authorList>
    </citation>
    <scope>NUCLEOTIDE SEQUENCE</scope>
    <source>
        <strain evidence="2">MO-1</strain>
    </source>
</reference>
<organism evidence="2">
    <name type="scientific">Magnetococcus massalia (strain MO-1)</name>
    <dbReference type="NCBI Taxonomy" id="451514"/>
    <lineage>
        <taxon>Bacteria</taxon>
        <taxon>Pseudomonadati</taxon>
        <taxon>Pseudomonadota</taxon>
        <taxon>Magnetococcia</taxon>
        <taxon>Magnetococcales</taxon>
        <taxon>Magnetococcaceae</taxon>
        <taxon>Magnetococcus</taxon>
    </lineage>
</organism>
<dbReference type="CDD" id="cd00085">
    <property type="entry name" value="HNHc"/>
    <property type="match status" value="1"/>
</dbReference>
<dbReference type="InterPro" id="IPR003615">
    <property type="entry name" value="HNH_nuc"/>
</dbReference>
<name>A0A1S7LF09_MAGMO</name>
<dbReference type="PANTHER" id="PTHR33877">
    <property type="entry name" value="SLL1193 PROTEIN"/>
    <property type="match status" value="1"/>
</dbReference>
<dbReference type="GO" id="GO:0004519">
    <property type="term" value="F:endonuclease activity"/>
    <property type="evidence" value="ECO:0007669"/>
    <property type="project" value="UniProtKB-KW"/>
</dbReference>
<keyword evidence="2" id="KW-0255">Endonuclease</keyword>
<gene>
    <name evidence="2" type="ORF">MAGMO_0484</name>
</gene>